<protein>
    <recommendedName>
        <fullName evidence="5">P-loop containing nucleoside triphosphate hydrolase</fullName>
    </recommendedName>
</protein>
<keyword evidence="4" id="KW-1185">Reference proteome</keyword>
<dbReference type="SUPFAM" id="SSF52540">
    <property type="entry name" value="P-loop containing nucleoside triphosphate hydrolases"/>
    <property type="match status" value="1"/>
</dbReference>
<dbReference type="EMBL" id="CAUYUJ010002703">
    <property type="protein sequence ID" value="CAK0801997.1"/>
    <property type="molecule type" value="Genomic_DNA"/>
</dbReference>
<evidence type="ECO:0000256" key="1">
    <source>
        <dbReference type="SAM" id="MobiDB-lite"/>
    </source>
</evidence>
<proteinExistence type="predicted"/>
<feature type="region of interest" description="Disordered" evidence="1">
    <location>
        <begin position="258"/>
        <end position="330"/>
    </location>
</feature>
<name>A0ABN9QBC2_9DINO</name>
<reference evidence="3" key="1">
    <citation type="submission" date="2023-10" db="EMBL/GenBank/DDBJ databases">
        <authorList>
            <person name="Chen Y."/>
            <person name="Shah S."/>
            <person name="Dougan E. K."/>
            <person name="Thang M."/>
            <person name="Chan C."/>
        </authorList>
    </citation>
    <scope>NUCLEOTIDE SEQUENCE [LARGE SCALE GENOMIC DNA]</scope>
</reference>
<dbReference type="InterPro" id="IPR027417">
    <property type="entry name" value="P-loop_NTPase"/>
</dbReference>
<evidence type="ECO:0008006" key="5">
    <source>
        <dbReference type="Google" id="ProtNLM"/>
    </source>
</evidence>
<organism evidence="3 4">
    <name type="scientific">Prorocentrum cordatum</name>
    <dbReference type="NCBI Taxonomy" id="2364126"/>
    <lineage>
        <taxon>Eukaryota</taxon>
        <taxon>Sar</taxon>
        <taxon>Alveolata</taxon>
        <taxon>Dinophyceae</taxon>
        <taxon>Prorocentrales</taxon>
        <taxon>Prorocentraceae</taxon>
        <taxon>Prorocentrum</taxon>
    </lineage>
</organism>
<evidence type="ECO:0000313" key="3">
    <source>
        <dbReference type="EMBL" id="CAK0801997.1"/>
    </source>
</evidence>
<keyword evidence="2" id="KW-1133">Transmembrane helix</keyword>
<dbReference type="Pfam" id="PF17784">
    <property type="entry name" value="Sulfotransfer_4"/>
    <property type="match status" value="1"/>
</dbReference>
<dbReference type="PANTHER" id="PTHR36978:SF4">
    <property type="entry name" value="P-LOOP CONTAINING NUCLEOSIDE TRIPHOSPHATE HYDROLASE PROTEIN"/>
    <property type="match status" value="1"/>
</dbReference>
<comment type="caution">
    <text evidence="3">The sequence shown here is derived from an EMBL/GenBank/DDBJ whole genome shotgun (WGS) entry which is preliminary data.</text>
</comment>
<keyword evidence="2" id="KW-0472">Membrane</keyword>
<dbReference type="Gene3D" id="3.40.50.300">
    <property type="entry name" value="P-loop containing nucleotide triphosphate hydrolases"/>
    <property type="match status" value="1"/>
</dbReference>
<dbReference type="PANTHER" id="PTHR36978">
    <property type="entry name" value="P-LOOP CONTAINING NUCLEOTIDE TRIPHOSPHATE HYDROLASE"/>
    <property type="match status" value="1"/>
</dbReference>
<evidence type="ECO:0000256" key="2">
    <source>
        <dbReference type="SAM" id="Phobius"/>
    </source>
</evidence>
<feature type="compositionally biased region" description="Polar residues" evidence="1">
    <location>
        <begin position="292"/>
        <end position="312"/>
    </location>
</feature>
<gene>
    <name evidence="3" type="ORF">PCOR1329_LOCUS9655</name>
</gene>
<dbReference type="InterPro" id="IPR040632">
    <property type="entry name" value="Sulfotransfer_4"/>
</dbReference>
<sequence length="703" mass="78508">MSLMFAKSGARAPSGGLWQQPEQRVASPAQHGVAEQGPAKPILDSDSPFATSTDDLLKALTQRLPTSDNSESTKQLQVLAKTLEESRGYEKTNQVRPDIEAEQALHHAGVQSGKAKKAMDYAVKQEQICQEWLHQAPEQHHQRLLKQHIKDSKARDAENANVAKINFSSLLPTQEESDIENFIAFDDGEHFRLEDYDFSNEEIEQWQQHKQNLFKEICKIIGQAIGPSANDLADRRRCLMGAATRLNPEMHLRQQATHQKHGPLNQLQQMTRSRPPLRRLSKPWQPAESGCQRLQQQQYQHEGNKQQTNNHQKGMDSFGPLLKKTNLHEGKNSERMELFVLGRRGNEKERDKGEMKGGQERVICKRLQARAQDPQSTTALADAPAAVRSAGAELRAGLAELPADPVKARDLSSKAKEALAKPMQIVDIEAQRRASLWNAPLGLAAAANLVSSMQSKRFRISKKSVIGAGCGRTGTASLKKALEMLGFDPCYHMFEVISRGHEARWEAAFARPDAADWAALTEGFKSAVDFPASLAYRELMAANPEAKVVLSVRDAKSWSASVRDTIWNGYGEELSWVAWPFRRTFQRMTALMRARFFGDKDGGVASGAVYDDKRLQECFNSWNAQVIATVPSERLLTFQAKDGWGPLCKFLGVPEPAEPFPNVNDTVQFKAMFRARWRQFAAIEASMLLVAVGGAVALMRRRK</sequence>
<feature type="transmembrane region" description="Helical" evidence="2">
    <location>
        <begin position="680"/>
        <end position="699"/>
    </location>
</feature>
<evidence type="ECO:0000313" key="4">
    <source>
        <dbReference type="Proteomes" id="UP001189429"/>
    </source>
</evidence>
<feature type="region of interest" description="Disordered" evidence="1">
    <location>
        <begin position="1"/>
        <end position="50"/>
    </location>
</feature>
<keyword evidence="2" id="KW-0812">Transmembrane</keyword>
<accession>A0ABN9QBC2</accession>
<dbReference type="Proteomes" id="UP001189429">
    <property type="component" value="Unassembled WGS sequence"/>
</dbReference>